<evidence type="ECO:0000313" key="2">
    <source>
        <dbReference type="Proteomes" id="UP000054485"/>
    </source>
</evidence>
<dbReference type="AlphaFoldDB" id="A0A0D0ACS8"/>
<sequence length="375" mass="41786">MANTPRDLTIGLLGTEVPRNSPTIVWKNGYRTVLPAVYDDHNINVCSRVDIPIIKYLAESPESSPSSIHTVHVLNRGDLKLDLHDLANDALSQSKPVVIRGGGRYVASEGLTLDFLDKSYGISPGRAIWVHDVMKRAIDHTKVTKASRLDTFVGAMKDPSVIQCVLDIPLAQVSLPDSLKNIDHGLAHGWNTTTYDVPITANVHPDNFTVKGWALLHHAGFLTYPHHDAEGTLTWVRMEAGVKFWVVFRAKRRYHDRKHLQDLACKLGDFTEHEAWIRENCESELITLLPGDVLIIPPGQVHAVYTPVASLATGGHFYHYGCMHLTELSRYMDVVVGDCLTNQNLNNALETLRRMVIAIPRLSHRIRLSPSRSGA</sequence>
<dbReference type="SUPFAM" id="SSF51197">
    <property type="entry name" value="Clavaminate synthase-like"/>
    <property type="match status" value="1"/>
</dbReference>
<organism evidence="1 2">
    <name type="scientific">Suillus luteus UH-Slu-Lm8-n1</name>
    <dbReference type="NCBI Taxonomy" id="930992"/>
    <lineage>
        <taxon>Eukaryota</taxon>
        <taxon>Fungi</taxon>
        <taxon>Dikarya</taxon>
        <taxon>Basidiomycota</taxon>
        <taxon>Agaricomycotina</taxon>
        <taxon>Agaricomycetes</taxon>
        <taxon>Agaricomycetidae</taxon>
        <taxon>Boletales</taxon>
        <taxon>Suillineae</taxon>
        <taxon>Suillaceae</taxon>
        <taxon>Suillus</taxon>
    </lineage>
</organism>
<keyword evidence="2" id="KW-1185">Reference proteome</keyword>
<reference evidence="2" key="2">
    <citation type="submission" date="2015-01" db="EMBL/GenBank/DDBJ databases">
        <title>Evolutionary Origins and Diversification of the Mycorrhizal Mutualists.</title>
        <authorList>
            <consortium name="DOE Joint Genome Institute"/>
            <consortium name="Mycorrhizal Genomics Consortium"/>
            <person name="Kohler A."/>
            <person name="Kuo A."/>
            <person name="Nagy L.G."/>
            <person name="Floudas D."/>
            <person name="Copeland A."/>
            <person name="Barry K.W."/>
            <person name="Cichocki N."/>
            <person name="Veneault-Fourrey C."/>
            <person name="LaButti K."/>
            <person name="Lindquist E.A."/>
            <person name="Lipzen A."/>
            <person name="Lundell T."/>
            <person name="Morin E."/>
            <person name="Murat C."/>
            <person name="Riley R."/>
            <person name="Ohm R."/>
            <person name="Sun H."/>
            <person name="Tunlid A."/>
            <person name="Henrissat B."/>
            <person name="Grigoriev I.V."/>
            <person name="Hibbett D.S."/>
            <person name="Martin F."/>
        </authorList>
    </citation>
    <scope>NUCLEOTIDE SEQUENCE [LARGE SCALE GENOMIC DNA]</scope>
    <source>
        <strain evidence="2">UH-Slu-Lm8-n1</strain>
    </source>
</reference>
<evidence type="ECO:0008006" key="3">
    <source>
        <dbReference type="Google" id="ProtNLM"/>
    </source>
</evidence>
<dbReference type="HOGENOM" id="CLU_738054_0_0_1"/>
<reference evidence="1 2" key="1">
    <citation type="submission" date="2014-04" db="EMBL/GenBank/DDBJ databases">
        <authorList>
            <consortium name="DOE Joint Genome Institute"/>
            <person name="Kuo A."/>
            <person name="Ruytinx J."/>
            <person name="Rineau F."/>
            <person name="Colpaert J."/>
            <person name="Kohler A."/>
            <person name="Nagy L.G."/>
            <person name="Floudas D."/>
            <person name="Copeland A."/>
            <person name="Barry K.W."/>
            <person name="Cichocki N."/>
            <person name="Veneault-Fourrey C."/>
            <person name="LaButti K."/>
            <person name="Lindquist E.A."/>
            <person name="Lipzen A."/>
            <person name="Lundell T."/>
            <person name="Morin E."/>
            <person name="Murat C."/>
            <person name="Sun H."/>
            <person name="Tunlid A."/>
            <person name="Henrissat B."/>
            <person name="Grigoriev I.V."/>
            <person name="Hibbett D.S."/>
            <person name="Martin F."/>
            <person name="Nordberg H.P."/>
            <person name="Cantor M.N."/>
            <person name="Hua S.X."/>
        </authorList>
    </citation>
    <scope>NUCLEOTIDE SEQUENCE [LARGE SCALE GENOMIC DNA]</scope>
    <source>
        <strain evidence="1 2">UH-Slu-Lm8-n1</strain>
    </source>
</reference>
<name>A0A0D0ACS8_9AGAM</name>
<dbReference type="OrthoDB" id="4161428at2759"/>
<dbReference type="STRING" id="930992.A0A0D0ACS8"/>
<evidence type="ECO:0000313" key="1">
    <source>
        <dbReference type="EMBL" id="KIK32082.1"/>
    </source>
</evidence>
<dbReference type="Gene3D" id="2.60.120.650">
    <property type="entry name" value="Cupin"/>
    <property type="match status" value="1"/>
</dbReference>
<gene>
    <name evidence="1" type="ORF">CY34DRAFT_19308</name>
</gene>
<accession>A0A0D0ACS8</accession>
<dbReference type="Proteomes" id="UP000054485">
    <property type="component" value="Unassembled WGS sequence"/>
</dbReference>
<proteinExistence type="predicted"/>
<dbReference type="EMBL" id="KN836419">
    <property type="protein sequence ID" value="KIK32082.1"/>
    <property type="molecule type" value="Genomic_DNA"/>
</dbReference>
<protein>
    <recommendedName>
        <fullName evidence="3">JmjC domain-containing protein</fullName>
    </recommendedName>
</protein>
<dbReference type="InParanoid" id="A0A0D0ACS8"/>